<protein>
    <recommendedName>
        <fullName evidence="3">NADH:ubiquinone oxidoreductase intermediate-associated protein 30 domain-containing protein</fullName>
    </recommendedName>
</protein>
<evidence type="ECO:0000313" key="4">
    <source>
        <dbReference type="EMBL" id="TKA42779.1"/>
    </source>
</evidence>
<dbReference type="GO" id="GO:0010257">
    <property type="term" value="P:NADH dehydrogenase complex assembly"/>
    <property type="evidence" value="ECO:0007669"/>
    <property type="project" value="TreeGrafter"/>
</dbReference>
<comment type="caution">
    <text evidence="4">The sequence shown here is derived from an EMBL/GenBank/DDBJ whole genome shotgun (WGS) entry which is preliminary data.</text>
</comment>
<comment type="similarity">
    <text evidence="1">Belongs to the CIA30 family.</text>
</comment>
<dbReference type="InterPro" id="IPR039131">
    <property type="entry name" value="NDUFAF1"/>
</dbReference>
<dbReference type="Proteomes" id="UP000310066">
    <property type="component" value="Unassembled WGS sequence"/>
</dbReference>
<dbReference type="SUPFAM" id="SSF49785">
    <property type="entry name" value="Galactose-binding domain-like"/>
    <property type="match status" value="1"/>
</dbReference>
<evidence type="ECO:0000256" key="1">
    <source>
        <dbReference type="ARBA" id="ARBA00007884"/>
    </source>
</evidence>
<dbReference type="OrthoDB" id="426386at2759"/>
<dbReference type="AlphaFoldDB" id="A0A4V5N898"/>
<proteinExistence type="inferred from homology"/>
<dbReference type="GO" id="GO:0051082">
    <property type="term" value="F:unfolded protein binding"/>
    <property type="evidence" value="ECO:0007669"/>
    <property type="project" value="TreeGrafter"/>
</dbReference>
<dbReference type="STRING" id="329885.A0A4V5N898"/>
<accession>A0A4V5N898</accession>
<organism evidence="4 5">
    <name type="scientific">Friedmanniomyces endolithicus</name>
    <dbReference type="NCBI Taxonomy" id="329885"/>
    <lineage>
        <taxon>Eukaryota</taxon>
        <taxon>Fungi</taxon>
        <taxon>Dikarya</taxon>
        <taxon>Ascomycota</taxon>
        <taxon>Pezizomycotina</taxon>
        <taxon>Dothideomycetes</taxon>
        <taxon>Dothideomycetidae</taxon>
        <taxon>Mycosphaerellales</taxon>
        <taxon>Teratosphaeriaceae</taxon>
        <taxon>Friedmanniomyces</taxon>
    </lineage>
</organism>
<name>A0A4V5N898_9PEZI</name>
<sequence>MASTTLGGTAGKAKTLDLFGGDRASTDWIRRASRKWSADSWTASDDTVRGGKSRSDLEVSADGSSARFYGCLDIKTLGGAGFASQKTTGKWDLGEYVGVRVKVEKGDKKRYTFILKDKLLPPDPGTGREQATISYEADFELPSQTIPGDTHNRTVIIPFASLNPTYRGKLQKDAPDLDTKNIKQISLMMRSFFGTQEGDFSITLKSLTAVPQIPKQLSEISVTIPDARQLEDGTGAAATRVDQKTDDSDDQLDRPLSYWSKVSNLSALLLPG</sequence>
<dbReference type="PANTHER" id="PTHR13194:SF19">
    <property type="entry name" value="NAD(P)-BINDING ROSSMANN-FOLD SUPERFAMILY PROTEIN"/>
    <property type="match status" value="1"/>
</dbReference>
<dbReference type="PANTHER" id="PTHR13194">
    <property type="entry name" value="COMPLEX I INTERMEDIATE-ASSOCIATED PROTEIN 30"/>
    <property type="match status" value="1"/>
</dbReference>
<feature type="region of interest" description="Disordered" evidence="2">
    <location>
        <begin position="231"/>
        <end position="253"/>
    </location>
</feature>
<evidence type="ECO:0000256" key="2">
    <source>
        <dbReference type="SAM" id="MobiDB-lite"/>
    </source>
</evidence>
<evidence type="ECO:0000313" key="5">
    <source>
        <dbReference type="Proteomes" id="UP000310066"/>
    </source>
</evidence>
<dbReference type="Pfam" id="PF08547">
    <property type="entry name" value="CIA30"/>
    <property type="match status" value="1"/>
</dbReference>
<gene>
    <name evidence="4" type="ORF">B0A54_06995</name>
</gene>
<dbReference type="InterPro" id="IPR013857">
    <property type="entry name" value="NADH-UbQ_OxRdtase-assoc_prot30"/>
</dbReference>
<dbReference type="InterPro" id="IPR008979">
    <property type="entry name" value="Galactose-bd-like_sf"/>
</dbReference>
<reference evidence="4 5" key="1">
    <citation type="submission" date="2017-03" db="EMBL/GenBank/DDBJ databases">
        <title>Genomes of endolithic fungi from Antarctica.</title>
        <authorList>
            <person name="Coleine C."/>
            <person name="Masonjones S."/>
            <person name="Stajich J.E."/>
        </authorList>
    </citation>
    <scope>NUCLEOTIDE SEQUENCE [LARGE SCALE GENOMIC DNA]</scope>
    <source>
        <strain evidence="4 5">CCFEE 5311</strain>
    </source>
</reference>
<evidence type="ECO:0000259" key="3">
    <source>
        <dbReference type="Pfam" id="PF08547"/>
    </source>
</evidence>
<feature type="domain" description="NADH:ubiquinone oxidoreductase intermediate-associated protein 30" evidence="3">
    <location>
        <begin position="37"/>
        <end position="203"/>
    </location>
</feature>
<dbReference type="EMBL" id="NAJP01000021">
    <property type="protein sequence ID" value="TKA42779.1"/>
    <property type="molecule type" value="Genomic_DNA"/>
</dbReference>